<dbReference type="Proteomes" id="UP000320235">
    <property type="component" value="Unassembled WGS sequence"/>
</dbReference>
<dbReference type="OrthoDB" id="9771302at2"/>
<organism evidence="1 2">
    <name type="scientific">Microbacterium kyungheense</name>
    <dbReference type="NCBI Taxonomy" id="1263636"/>
    <lineage>
        <taxon>Bacteria</taxon>
        <taxon>Bacillati</taxon>
        <taxon>Actinomycetota</taxon>
        <taxon>Actinomycetes</taxon>
        <taxon>Micrococcales</taxon>
        <taxon>Microbacteriaceae</taxon>
        <taxon>Microbacterium</taxon>
    </lineage>
</organism>
<sequence>MRVVVIGGTGQIGGKVTALLRAAGHEAVPASPSTGVDAATGRGLAAALHGADTVIDVSKPHGYDPAAVEEFFRAAATNLVAAERAAGVRHHLALAAVGTEAARIPFYRAKATGTELIRSGGVPYTLVHATQFFEFVFAIADSATVDGEVRLPAALVQPVAGADVARRLVELASALPLDGAIDVAGPDVLPLADFVRRALAATGDPRTAHIDADALYFGGRIDRTTLLPAADAQLLPTRFDDWLVQHTG</sequence>
<dbReference type="InterPro" id="IPR036291">
    <property type="entry name" value="NAD(P)-bd_dom_sf"/>
</dbReference>
<keyword evidence="2" id="KW-1185">Reference proteome</keyword>
<dbReference type="SUPFAM" id="SSF51735">
    <property type="entry name" value="NAD(P)-binding Rossmann-fold domains"/>
    <property type="match status" value="1"/>
</dbReference>
<dbReference type="AlphaFoldDB" id="A0A543ES21"/>
<name>A0A543ES21_9MICO</name>
<dbReference type="EMBL" id="VFPE01000004">
    <property type="protein sequence ID" value="TQM24384.1"/>
    <property type="molecule type" value="Genomic_DNA"/>
</dbReference>
<dbReference type="RefSeq" id="WP_141895455.1">
    <property type="nucleotide sequence ID" value="NZ_BAABLH010000006.1"/>
</dbReference>
<evidence type="ECO:0000313" key="1">
    <source>
        <dbReference type="EMBL" id="TQM24384.1"/>
    </source>
</evidence>
<dbReference type="Gene3D" id="3.40.50.720">
    <property type="entry name" value="NAD(P)-binding Rossmann-like Domain"/>
    <property type="match status" value="1"/>
</dbReference>
<reference evidence="1 2" key="1">
    <citation type="submission" date="2019-06" db="EMBL/GenBank/DDBJ databases">
        <title>Sequencing the genomes of 1000 actinobacteria strains.</title>
        <authorList>
            <person name="Klenk H.-P."/>
        </authorList>
    </citation>
    <scope>NUCLEOTIDE SEQUENCE [LARGE SCALE GENOMIC DNA]</scope>
    <source>
        <strain evidence="1 2">DSM 105492</strain>
    </source>
</reference>
<accession>A0A543ES21</accession>
<evidence type="ECO:0000313" key="2">
    <source>
        <dbReference type="Proteomes" id="UP000320235"/>
    </source>
</evidence>
<protein>
    <submittedName>
        <fullName evidence="1">Uncharacterized protein YbjT (DUF2867 family)</fullName>
    </submittedName>
</protein>
<comment type="caution">
    <text evidence="1">The sequence shown here is derived from an EMBL/GenBank/DDBJ whole genome shotgun (WGS) entry which is preliminary data.</text>
</comment>
<gene>
    <name evidence="1" type="ORF">FB391_2897</name>
</gene>
<proteinExistence type="predicted"/>